<dbReference type="Gene3D" id="1.10.3730.20">
    <property type="match status" value="1"/>
</dbReference>
<keyword evidence="5" id="KW-0441">Lipid A biosynthesis</keyword>
<protein>
    <submittedName>
        <fullName evidence="13">EamA family transporter</fullName>
    </submittedName>
</protein>
<accession>A0AAU8L9W2</accession>
<feature type="transmembrane region" description="Helical" evidence="11">
    <location>
        <begin position="44"/>
        <end position="65"/>
    </location>
</feature>
<evidence type="ECO:0000256" key="10">
    <source>
        <dbReference type="ARBA" id="ARBA00023136"/>
    </source>
</evidence>
<keyword evidence="8 11" id="KW-1133">Transmembrane helix</keyword>
<evidence type="ECO:0000256" key="4">
    <source>
        <dbReference type="ARBA" id="ARBA00022519"/>
    </source>
</evidence>
<reference evidence="13" key="1">
    <citation type="journal article" date="2014" name="Genome Announc.">
        <title>Draft Genome Sequences of a Phylogenetically Diverse Suite of Pseudomonas syringae Strains from Multiple Source Populations.</title>
        <authorList>
            <person name="Baltrus D.A."/>
            <person name="Yourstone S."/>
            <person name="Lind A."/>
            <person name="Guilbaud C."/>
            <person name="Sands D.C."/>
            <person name="Jones C.D."/>
            <person name="Morris C.E."/>
            <person name="Dangl J.L."/>
        </authorList>
    </citation>
    <scope>NUCLEOTIDE SEQUENCE</scope>
    <source>
        <strain evidence="13">CC1417</strain>
    </source>
</reference>
<keyword evidence="6 11" id="KW-0812">Transmembrane</keyword>
<dbReference type="GO" id="GO:0009245">
    <property type="term" value="P:lipid A biosynthetic process"/>
    <property type="evidence" value="ECO:0007669"/>
    <property type="project" value="UniProtKB-KW"/>
</dbReference>
<dbReference type="RefSeq" id="WP_024693968.1">
    <property type="nucleotide sequence ID" value="NZ_CP159361.1"/>
</dbReference>
<keyword evidence="2" id="KW-1003">Cell membrane</keyword>
<dbReference type="GO" id="GO:0005886">
    <property type="term" value="C:plasma membrane"/>
    <property type="evidence" value="ECO:0007669"/>
    <property type="project" value="UniProtKB-SubCell"/>
</dbReference>
<evidence type="ECO:0000259" key="12">
    <source>
        <dbReference type="Pfam" id="PF00892"/>
    </source>
</evidence>
<dbReference type="AlphaFoldDB" id="A0AAU8L9W2"/>
<organism evidence="13">
    <name type="scientific">Pseudomonas syringae CC1417</name>
    <dbReference type="NCBI Taxonomy" id="1357272"/>
    <lineage>
        <taxon>Bacteria</taxon>
        <taxon>Pseudomonadati</taxon>
        <taxon>Pseudomonadota</taxon>
        <taxon>Gammaproteobacteria</taxon>
        <taxon>Pseudomonadales</taxon>
        <taxon>Pseudomonadaceae</taxon>
        <taxon>Pseudomonas</taxon>
        <taxon>Pseudomonas syringae</taxon>
    </lineage>
</organism>
<keyword evidence="10 11" id="KW-0472">Membrane</keyword>
<gene>
    <name evidence="13" type="ORF">N011_00300</name>
</gene>
<evidence type="ECO:0000256" key="1">
    <source>
        <dbReference type="ARBA" id="ARBA00004651"/>
    </source>
</evidence>
<dbReference type="Pfam" id="PF00892">
    <property type="entry name" value="EamA"/>
    <property type="match status" value="1"/>
</dbReference>
<dbReference type="InterPro" id="IPR037185">
    <property type="entry name" value="EmrE-like"/>
</dbReference>
<dbReference type="PANTHER" id="PTHR30561:SF9">
    <property type="entry name" value="4-AMINO-4-DEOXY-L-ARABINOSE-PHOSPHOUNDECAPRENOL FLIPPASE SUBUNIT ARNF-RELATED"/>
    <property type="match status" value="1"/>
</dbReference>
<dbReference type="InterPro" id="IPR000390">
    <property type="entry name" value="Small_drug/metabolite_transptr"/>
</dbReference>
<evidence type="ECO:0000256" key="8">
    <source>
        <dbReference type="ARBA" id="ARBA00022989"/>
    </source>
</evidence>
<dbReference type="GO" id="GO:0009103">
    <property type="term" value="P:lipopolysaccharide biosynthetic process"/>
    <property type="evidence" value="ECO:0007669"/>
    <property type="project" value="UniProtKB-KW"/>
</dbReference>
<keyword evidence="13" id="KW-0614">Plasmid</keyword>
<geneLocation type="plasmid" evidence="13">
    <name>pCC1417</name>
</geneLocation>
<evidence type="ECO:0000256" key="2">
    <source>
        <dbReference type="ARBA" id="ARBA00022475"/>
    </source>
</evidence>
<dbReference type="GO" id="GO:0022857">
    <property type="term" value="F:transmembrane transporter activity"/>
    <property type="evidence" value="ECO:0007669"/>
    <property type="project" value="InterPro"/>
</dbReference>
<evidence type="ECO:0000256" key="7">
    <source>
        <dbReference type="ARBA" id="ARBA00022985"/>
    </source>
</evidence>
<keyword evidence="7" id="KW-0448">Lipopolysaccharide biosynthesis</keyword>
<feature type="domain" description="EamA" evidence="12">
    <location>
        <begin position="7"/>
        <end position="115"/>
    </location>
</feature>
<reference evidence="13" key="2">
    <citation type="submission" date="2024-07" db="EMBL/GenBank/DDBJ databases">
        <title>A complete genome sequence for Pseudomonas syringae CC1417.</title>
        <authorList>
            <person name="Baltrus D.A."/>
        </authorList>
    </citation>
    <scope>NUCLEOTIDE SEQUENCE</scope>
    <source>
        <strain evidence="13">CC1417</strain>
        <plasmid evidence="13">pCC1417</plasmid>
    </source>
</reference>
<dbReference type="EMBL" id="CP159361">
    <property type="protein sequence ID" value="XCN65365.1"/>
    <property type="molecule type" value="Genomic_DNA"/>
</dbReference>
<keyword evidence="4" id="KW-0997">Cell inner membrane</keyword>
<sequence length="118" mass="12687">MMSLSQFVFISLTVIALATGQILFKLASATVEFSMAGLWSAMVNVKLIIALVVYAGATVLWLFALKTTPLSIAYPFTAMAFFIVPLLAHFFLGESLNWNTFAGAALIALGVCVSVYRA</sequence>
<proteinExistence type="predicted"/>
<feature type="transmembrane region" description="Helical" evidence="11">
    <location>
        <begin position="72"/>
        <end position="92"/>
    </location>
</feature>
<keyword evidence="3" id="KW-0444">Lipid biosynthesis</keyword>
<keyword evidence="9" id="KW-0443">Lipid metabolism</keyword>
<dbReference type="PANTHER" id="PTHR30561">
    <property type="entry name" value="SMR FAMILY PROTON-DEPENDENT DRUG EFFLUX TRANSPORTER SUGE"/>
    <property type="match status" value="1"/>
</dbReference>
<evidence type="ECO:0000256" key="6">
    <source>
        <dbReference type="ARBA" id="ARBA00022692"/>
    </source>
</evidence>
<evidence type="ECO:0000256" key="5">
    <source>
        <dbReference type="ARBA" id="ARBA00022556"/>
    </source>
</evidence>
<dbReference type="SUPFAM" id="SSF103481">
    <property type="entry name" value="Multidrug resistance efflux transporter EmrE"/>
    <property type="match status" value="1"/>
</dbReference>
<comment type="subcellular location">
    <subcellularLocation>
        <location evidence="1">Cell membrane</location>
        <topology evidence="1">Multi-pass membrane protein</topology>
    </subcellularLocation>
</comment>
<evidence type="ECO:0000313" key="13">
    <source>
        <dbReference type="EMBL" id="XCN65365.1"/>
    </source>
</evidence>
<evidence type="ECO:0000256" key="11">
    <source>
        <dbReference type="SAM" id="Phobius"/>
    </source>
</evidence>
<dbReference type="InterPro" id="IPR000620">
    <property type="entry name" value="EamA_dom"/>
</dbReference>
<feature type="transmembrane region" description="Helical" evidence="11">
    <location>
        <begin position="98"/>
        <end position="116"/>
    </location>
</feature>
<name>A0AAU8L9W2_PSESX</name>
<evidence type="ECO:0000256" key="9">
    <source>
        <dbReference type="ARBA" id="ARBA00023098"/>
    </source>
</evidence>
<evidence type="ECO:0000256" key="3">
    <source>
        <dbReference type="ARBA" id="ARBA00022516"/>
    </source>
</evidence>